<feature type="domain" description="Myo-inositol-1-phosphate synthase GAPDH-like" evidence="8">
    <location>
        <begin position="228"/>
        <end position="321"/>
    </location>
</feature>
<dbReference type="SUPFAM" id="SSF55347">
    <property type="entry name" value="Glyceraldehyde-3-phosphate dehydrogenase-like, C-terminal domain"/>
    <property type="match status" value="1"/>
</dbReference>
<feature type="compositionally biased region" description="Basic residues" evidence="7">
    <location>
        <begin position="346"/>
        <end position="366"/>
    </location>
</feature>
<dbReference type="Gene3D" id="3.40.50.720">
    <property type="entry name" value="NAD(P)-binding Rossmann-like Domain"/>
    <property type="match status" value="1"/>
</dbReference>
<name>A0ABQ8K573_9APHY</name>
<reference evidence="9 10" key="1">
    <citation type="journal article" date="2021" name="Environ. Microbiol.">
        <title>Gene family expansions and transcriptome signatures uncover fungal adaptations to wood decay.</title>
        <authorList>
            <person name="Hage H."/>
            <person name="Miyauchi S."/>
            <person name="Viragh M."/>
            <person name="Drula E."/>
            <person name="Min B."/>
            <person name="Chaduli D."/>
            <person name="Navarro D."/>
            <person name="Favel A."/>
            <person name="Norest M."/>
            <person name="Lesage-Meessen L."/>
            <person name="Balint B."/>
            <person name="Merenyi Z."/>
            <person name="de Eugenio L."/>
            <person name="Morin E."/>
            <person name="Martinez A.T."/>
            <person name="Baldrian P."/>
            <person name="Stursova M."/>
            <person name="Martinez M.J."/>
            <person name="Novotny C."/>
            <person name="Magnuson J.K."/>
            <person name="Spatafora J.W."/>
            <person name="Maurice S."/>
            <person name="Pangilinan J."/>
            <person name="Andreopoulos W."/>
            <person name="LaButti K."/>
            <person name="Hundley H."/>
            <person name="Na H."/>
            <person name="Kuo A."/>
            <person name="Barry K."/>
            <person name="Lipzen A."/>
            <person name="Henrissat B."/>
            <person name="Riley R."/>
            <person name="Ahrendt S."/>
            <person name="Nagy L.G."/>
            <person name="Grigoriev I.V."/>
            <person name="Martin F."/>
            <person name="Rosso M.N."/>
        </authorList>
    </citation>
    <scope>NUCLEOTIDE SEQUENCE [LARGE SCALE GENOMIC DNA]</scope>
    <source>
        <strain evidence="9 10">CIRM-BRFM 1785</strain>
    </source>
</reference>
<dbReference type="InterPro" id="IPR002587">
    <property type="entry name" value="Myo-inos-1-P_Synthase"/>
</dbReference>
<evidence type="ECO:0000256" key="1">
    <source>
        <dbReference type="ARBA" id="ARBA00000113"/>
    </source>
</evidence>
<dbReference type="Pfam" id="PF01658">
    <property type="entry name" value="Inos-1-P_synth"/>
    <property type="match status" value="1"/>
</dbReference>
<dbReference type="PANTHER" id="PTHR11510">
    <property type="entry name" value="MYO-INOSITOL-1 PHOSPHATE SYNTHASE"/>
    <property type="match status" value="1"/>
</dbReference>
<gene>
    <name evidence="9" type="ORF">C8Q71DRAFT_861377</name>
</gene>
<organism evidence="9 10">
    <name type="scientific">Rhodofomes roseus</name>
    <dbReference type="NCBI Taxonomy" id="34475"/>
    <lineage>
        <taxon>Eukaryota</taxon>
        <taxon>Fungi</taxon>
        <taxon>Dikarya</taxon>
        <taxon>Basidiomycota</taxon>
        <taxon>Agaricomycotina</taxon>
        <taxon>Agaricomycetes</taxon>
        <taxon>Polyporales</taxon>
        <taxon>Rhodofomes</taxon>
    </lineage>
</organism>
<dbReference type="GeneID" id="72008628"/>
<comment type="similarity">
    <text evidence="4">Belongs to the myo-inositol 1-phosphate synthase family.</text>
</comment>
<evidence type="ECO:0000256" key="4">
    <source>
        <dbReference type="ARBA" id="ARBA00010813"/>
    </source>
</evidence>
<dbReference type="InterPro" id="IPR013021">
    <property type="entry name" value="Myo-inos-1-P_Synthase_GAPDH"/>
</dbReference>
<keyword evidence="10" id="KW-1185">Reference proteome</keyword>
<evidence type="ECO:0000256" key="3">
    <source>
        <dbReference type="ARBA" id="ARBA00005117"/>
    </source>
</evidence>
<evidence type="ECO:0000256" key="6">
    <source>
        <dbReference type="ARBA" id="ARBA00022550"/>
    </source>
</evidence>
<comment type="pathway">
    <text evidence="3">Polyol metabolism; myo-inositol biosynthesis; myo-inositol from D-glucose 6-phosphate: step 1/2.</text>
</comment>
<evidence type="ECO:0000313" key="10">
    <source>
        <dbReference type="Proteomes" id="UP000814176"/>
    </source>
</evidence>
<dbReference type="SUPFAM" id="SSF51735">
    <property type="entry name" value="NAD(P)-binding Rossmann-fold domains"/>
    <property type="match status" value="1"/>
</dbReference>
<feature type="compositionally biased region" description="Polar residues" evidence="7">
    <location>
        <begin position="398"/>
        <end position="412"/>
    </location>
</feature>
<evidence type="ECO:0000256" key="5">
    <source>
        <dbReference type="ARBA" id="ARBA00012125"/>
    </source>
</evidence>
<evidence type="ECO:0000259" key="8">
    <source>
        <dbReference type="Pfam" id="PF01658"/>
    </source>
</evidence>
<comment type="caution">
    <text evidence="9">The sequence shown here is derived from an EMBL/GenBank/DDBJ whole genome shotgun (WGS) entry which is preliminary data.</text>
</comment>
<protein>
    <recommendedName>
        <fullName evidence="5">inositol-3-phosphate synthase</fullName>
        <ecNumber evidence="5">5.5.1.4</ecNumber>
    </recommendedName>
</protein>
<accession>A0ABQ8K573</accession>
<evidence type="ECO:0000256" key="7">
    <source>
        <dbReference type="SAM" id="MobiDB-lite"/>
    </source>
</evidence>
<dbReference type="InterPro" id="IPR036291">
    <property type="entry name" value="NAD(P)-bd_dom_sf"/>
</dbReference>
<evidence type="ECO:0000313" key="9">
    <source>
        <dbReference type="EMBL" id="KAH9832095.1"/>
    </source>
</evidence>
<comment type="cofactor">
    <cofactor evidence="2">
        <name>NAD(+)</name>
        <dbReference type="ChEBI" id="CHEBI:57540"/>
    </cofactor>
</comment>
<dbReference type="Pfam" id="PF07994">
    <property type="entry name" value="NAD_binding_5"/>
    <property type="match status" value="1"/>
</dbReference>
<feature type="region of interest" description="Disordered" evidence="7">
    <location>
        <begin position="338"/>
        <end position="415"/>
    </location>
</feature>
<dbReference type="Gene3D" id="3.30.360.10">
    <property type="entry name" value="Dihydrodipicolinate Reductase, domain 2"/>
    <property type="match status" value="1"/>
</dbReference>
<sequence>MHPRLLSICQQPTLDPSCTLALILVRHPTNDPTLSATILANCHNIVWQIKTGVYQPSYTGCLFRACTVHLGSNPSAGNAVHVPVSDVLSMMHPNVLVLGDWDLQRQVMPHMAARGKPPPFIYYYNFIAANQEARADATISGMDKLAHLEQLRADIRRSKAEHGLDRAAIFWTANTERHFDTIPSVNDADTLLTSIKASPSTLFAVAAILESEPFRHKVFAGGGDLKSGQTKLKFVFAEFLVNASIKLLSIASYNHLGNIGGHDLTAEPQFKSSPGVVKGTKAAKGERPAHAVVIKYVPAVCNSKRAIDEYYPEIFCGRPLEDQHHQRVRGVAWVPGDTYADASGRPTRHERHARRRGRSRLPHSRSRSRESFMSVDEMILEATAGDGHDRQGVPTGRLHSQSLTHHPSQQMSMPRVRHHSQSPIGRDYLAVLHSRSGGASWLSAHLGSQ</sequence>
<keyword evidence="6" id="KW-0398">Inositol biosynthesis</keyword>
<comment type="catalytic activity">
    <reaction evidence="1">
        <text>D-glucose 6-phosphate = 1D-myo-inositol 3-phosphate</text>
        <dbReference type="Rhea" id="RHEA:10716"/>
        <dbReference type="ChEBI" id="CHEBI:58401"/>
        <dbReference type="ChEBI" id="CHEBI:61548"/>
        <dbReference type="EC" id="5.5.1.4"/>
    </reaction>
</comment>
<dbReference type="EMBL" id="JADCUA010000023">
    <property type="protein sequence ID" value="KAH9832095.1"/>
    <property type="molecule type" value="Genomic_DNA"/>
</dbReference>
<proteinExistence type="inferred from homology"/>
<dbReference type="EC" id="5.5.1.4" evidence="5"/>
<dbReference type="Proteomes" id="UP000814176">
    <property type="component" value="Unassembled WGS sequence"/>
</dbReference>
<dbReference type="RefSeq" id="XP_047775141.1">
    <property type="nucleotide sequence ID" value="XM_047927896.1"/>
</dbReference>
<evidence type="ECO:0000256" key="2">
    <source>
        <dbReference type="ARBA" id="ARBA00001911"/>
    </source>
</evidence>